<accession>A0A9Q2W8J5</accession>
<evidence type="ECO:0000313" key="3">
    <source>
        <dbReference type="Proteomes" id="UP000709437"/>
    </source>
</evidence>
<keyword evidence="1" id="KW-0472">Membrane</keyword>
<dbReference type="RefSeq" id="WP_156155271.1">
    <property type="nucleotide sequence ID" value="NZ_JAHEWX010000020.1"/>
</dbReference>
<organism evidence="2 3">
    <name type="scientific">Curtobacterium flaccumfaciens pv. flaccumfaciens</name>
    <dbReference type="NCBI Taxonomy" id="138532"/>
    <lineage>
        <taxon>Bacteria</taxon>
        <taxon>Bacillati</taxon>
        <taxon>Actinomycetota</taxon>
        <taxon>Actinomycetes</taxon>
        <taxon>Micrococcales</taxon>
        <taxon>Microbacteriaceae</taxon>
        <taxon>Curtobacterium</taxon>
    </lineage>
</organism>
<dbReference type="Proteomes" id="UP000709437">
    <property type="component" value="Unassembled WGS sequence"/>
</dbReference>
<comment type="caution">
    <text evidence="2">The sequence shown here is derived from an EMBL/GenBank/DDBJ whole genome shotgun (WGS) entry which is preliminary data.</text>
</comment>
<protein>
    <submittedName>
        <fullName evidence="2">Uncharacterized protein</fullName>
    </submittedName>
</protein>
<proteinExistence type="predicted"/>
<keyword evidence="1" id="KW-0812">Transmembrane</keyword>
<dbReference type="GeneID" id="99623122"/>
<reference evidence="2" key="1">
    <citation type="submission" date="2021-05" db="EMBL/GenBank/DDBJ databases">
        <title>Whole genome sequence of Curtobacterium flaccumfaciens pv. flaccumfaciens strain CFBP 3417.</title>
        <authorList>
            <person name="Osdaghi E."/>
            <person name="Taghouti G."/>
            <person name="Portier P."/>
            <person name="Fazliarab A."/>
            <person name="Taghavi S.M."/>
            <person name="Briand M."/>
            <person name="Le-Saux M."/>
            <person name="Jacques M.-A."/>
        </authorList>
    </citation>
    <scope>NUCLEOTIDE SEQUENCE</scope>
    <source>
        <strain evidence="2">CFBP 3417</strain>
    </source>
</reference>
<evidence type="ECO:0000313" key="2">
    <source>
        <dbReference type="EMBL" id="MBT1542895.1"/>
    </source>
</evidence>
<feature type="transmembrane region" description="Helical" evidence="1">
    <location>
        <begin position="29"/>
        <end position="51"/>
    </location>
</feature>
<sequence>MSTSTLVRHPQRSPFTEVREARRQRVLQLSAVISAIAGVTATALALVTIGLGA</sequence>
<name>A0A9Q2W8J5_9MICO</name>
<keyword evidence="1" id="KW-1133">Transmembrane helix</keyword>
<evidence type="ECO:0000256" key="1">
    <source>
        <dbReference type="SAM" id="Phobius"/>
    </source>
</evidence>
<gene>
    <name evidence="2" type="ORF">KK103_14085</name>
</gene>
<dbReference type="EMBL" id="JAHEWX010000020">
    <property type="protein sequence ID" value="MBT1542895.1"/>
    <property type="molecule type" value="Genomic_DNA"/>
</dbReference>
<dbReference type="AlphaFoldDB" id="A0A9Q2W8J5"/>